<evidence type="ECO:0000313" key="10">
    <source>
        <dbReference type="Proteomes" id="UP000234881"/>
    </source>
</evidence>
<evidence type="ECO:0000313" key="9">
    <source>
        <dbReference type="EMBL" id="PLW75048.1"/>
    </source>
</evidence>
<dbReference type="AlphaFoldDB" id="A0A2N5XKT3"/>
<dbReference type="EMBL" id="PKUQ01000055">
    <property type="protein sequence ID" value="PLW75048.1"/>
    <property type="molecule type" value="Genomic_DNA"/>
</dbReference>
<dbReference type="Pfam" id="PF01554">
    <property type="entry name" value="MatE"/>
    <property type="match status" value="2"/>
</dbReference>
<dbReference type="PIRSF" id="PIRSF006603">
    <property type="entry name" value="DinF"/>
    <property type="match status" value="1"/>
</dbReference>
<organism evidence="9 10">
    <name type="scientific">Cohaesibacter celericrescens</name>
    <dbReference type="NCBI Taxonomy" id="2067669"/>
    <lineage>
        <taxon>Bacteria</taxon>
        <taxon>Pseudomonadati</taxon>
        <taxon>Pseudomonadota</taxon>
        <taxon>Alphaproteobacteria</taxon>
        <taxon>Hyphomicrobiales</taxon>
        <taxon>Cohaesibacteraceae</taxon>
    </lineage>
</organism>
<feature type="transmembrane region" description="Helical" evidence="8">
    <location>
        <begin position="192"/>
        <end position="212"/>
    </location>
</feature>
<name>A0A2N5XKT3_9HYPH</name>
<keyword evidence="4 8" id="KW-0812">Transmembrane</keyword>
<protein>
    <submittedName>
        <fullName evidence="9">MATE family efflux transporter</fullName>
    </submittedName>
</protein>
<sequence>MTDQPSQPTSSPDPSSPSAAKGHDKEQGKFVSGSIFRHVVTMTGAGSVGLMAVFAVDFANLFYISLLGETQLAAAIGYSATIMFFNNSVSIGLTIAGSAIVARALGAGDKELARRRSGSALLATVLIMTLIVAAVFRFIPQLLTLVGAKGEAHLVAVDFLSIVIPSLPLLGIVMMLSGILRASGDAKGAMMVTLSGGIASAVLDPIFIFGLGMGVNGAAIASVLSRCVMVAIGIRSVVMVHKLVGRPTDLRDLLNHWKVLFPIAIPAILTNVATPVGNAYVTMSIAPYGDAAVAGWAIVGRIIPLSYTALFALSGSVGPIFGQNLGAGKLDRVRQTLRESMIFVLAYTVGVWILLFAAQDWIVQIFSAEGDTASFVRYFCTFIAPSGIFLGFLFVSNAAFNNLGHATYSTGFNWGKATLGTIPPVMLGTALAGAEGAMMGQAVGALVFGLASISTCYYVINRYHKDKTVPAVDVEDEIALTKRALSPFSSGKANM</sequence>
<feature type="transmembrane region" description="Helical" evidence="8">
    <location>
        <begin position="293"/>
        <end position="321"/>
    </location>
</feature>
<feature type="transmembrane region" description="Helical" evidence="8">
    <location>
        <begin position="159"/>
        <end position="180"/>
    </location>
</feature>
<keyword evidence="6 8" id="KW-0472">Membrane</keyword>
<dbReference type="PANTHER" id="PTHR43549:SF2">
    <property type="entry name" value="MULTIDRUG RESISTANCE PROTEIN NORM-RELATED"/>
    <property type="match status" value="1"/>
</dbReference>
<keyword evidence="3" id="KW-1003">Cell membrane</keyword>
<feature type="transmembrane region" description="Helical" evidence="8">
    <location>
        <begin position="84"/>
        <end position="106"/>
    </location>
</feature>
<dbReference type="InterPro" id="IPR002528">
    <property type="entry name" value="MATE_fam"/>
</dbReference>
<comment type="subcellular location">
    <subcellularLocation>
        <location evidence="1">Cell inner membrane</location>
        <topology evidence="1">Multi-pass membrane protein</topology>
    </subcellularLocation>
</comment>
<feature type="transmembrane region" description="Helical" evidence="8">
    <location>
        <begin position="218"/>
        <end position="238"/>
    </location>
</feature>
<evidence type="ECO:0000256" key="1">
    <source>
        <dbReference type="ARBA" id="ARBA00004429"/>
    </source>
</evidence>
<keyword evidence="5 8" id="KW-1133">Transmembrane helix</keyword>
<feature type="transmembrane region" description="Helical" evidence="8">
    <location>
        <begin position="412"/>
        <end position="432"/>
    </location>
</feature>
<evidence type="ECO:0000256" key="5">
    <source>
        <dbReference type="ARBA" id="ARBA00022989"/>
    </source>
</evidence>
<keyword evidence="2" id="KW-0813">Transport</keyword>
<dbReference type="Proteomes" id="UP000234881">
    <property type="component" value="Unassembled WGS sequence"/>
</dbReference>
<dbReference type="OrthoDB" id="9806302at2"/>
<feature type="transmembrane region" description="Helical" evidence="8">
    <location>
        <begin position="39"/>
        <end position="64"/>
    </location>
</feature>
<dbReference type="NCBIfam" id="TIGR00797">
    <property type="entry name" value="matE"/>
    <property type="match status" value="1"/>
</dbReference>
<feature type="compositionally biased region" description="Low complexity" evidence="7">
    <location>
        <begin position="1"/>
        <end position="18"/>
    </location>
</feature>
<evidence type="ECO:0000256" key="3">
    <source>
        <dbReference type="ARBA" id="ARBA00022475"/>
    </source>
</evidence>
<feature type="transmembrane region" description="Helical" evidence="8">
    <location>
        <begin position="438"/>
        <end position="460"/>
    </location>
</feature>
<dbReference type="InterPro" id="IPR052031">
    <property type="entry name" value="Membrane_Transporter-Flippase"/>
</dbReference>
<comment type="caution">
    <text evidence="9">The sequence shown here is derived from an EMBL/GenBank/DDBJ whole genome shotgun (WGS) entry which is preliminary data.</text>
</comment>
<keyword evidence="10" id="KW-1185">Reference proteome</keyword>
<dbReference type="InterPro" id="IPR048279">
    <property type="entry name" value="MdtK-like"/>
</dbReference>
<accession>A0A2N5XKT3</accession>
<reference evidence="9 10" key="1">
    <citation type="submission" date="2018-01" db="EMBL/GenBank/DDBJ databases">
        <title>The draft genome sequence of Cohaesibacter sp. H1304.</title>
        <authorList>
            <person name="Wang N.-N."/>
            <person name="Du Z.-J."/>
        </authorList>
    </citation>
    <scope>NUCLEOTIDE SEQUENCE [LARGE SCALE GENOMIC DNA]</scope>
    <source>
        <strain evidence="9 10">H1304</strain>
    </source>
</reference>
<dbReference type="RefSeq" id="WP_101535948.1">
    <property type="nucleotide sequence ID" value="NZ_PKUQ01000055.1"/>
</dbReference>
<gene>
    <name evidence="9" type="ORF">C0081_22385</name>
</gene>
<dbReference type="GO" id="GO:0042910">
    <property type="term" value="F:xenobiotic transmembrane transporter activity"/>
    <property type="evidence" value="ECO:0007669"/>
    <property type="project" value="InterPro"/>
</dbReference>
<evidence type="ECO:0000256" key="2">
    <source>
        <dbReference type="ARBA" id="ARBA00022448"/>
    </source>
</evidence>
<dbReference type="GO" id="GO:0015297">
    <property type="term" value="F:antiporter activity"/>
    <property type="evidence" value="ECO:0007669"/>
    <property type="project" value="InterPro"/>
</dbReference>
<feature type="transmembrane region" description="Helical" evidence="8">
    <location>
        <begin position="259"/>
        <end position="281"/>
    </location>
</feature>
<evidence type="ECO:0000256" key="4">
    <source>
        <dbReference type="ARBA" id="ARBA00022692"/>
    </source>
</evidence>
<feature type="transmembrane region" description="Helical" evidence="8">
    <location>
        <begin position="342"/>
        <end position="363"/>
    </location>
</feature>
<evidence type="ECO:0000256" key="8">
    <source>
        <dbReference type="SAM" id="Phobius"/>
    </source>
</evidence>
<feature type="transmembrane region" description="Helical" evidence="8">
    <location>
        <begin position="118"/>
        <end position="139"/>
    </location>
</feature>
<feature type="transmembrane region" description="Helical" evidence="8">
    <location>
        <begin position="375"/>
        <end position="400"/>
    </location>
</feature>
<dbReference type="PANTHER" id="PTHR43549">
    <property type="entry name" value="MULTIDRUG RESISTANCE PROTEIN YPNP-RELATED"/>
    <property type="match status" value="1"/>
</dbReference>
<evidence type="ECO:0000256" key="6">
    <source>
        <dbReference type="ARBA" id="ARBA00023136"/>
    </source>
</evidence>
<proteinExistence type="predicted"/>
<dbReference type="GO" id="GO:0005886">
    <property type="term" value="C:plasma membrane"/>
    <property type="evidence" value="ECO:0007669"/>
    <property type="project" value="UniProtKB-SubCell"/>
</dbReference>
<feature type="region of interest" description="Disordered" evidence="7">
    <location>
        <begin position="1"/>
        <end position="28"/>
    </location>
</feature>
<evidence type="ECO:0000256" key="7">
    <source>
        <dbReference type="SAM" id="MobiDB-lite"/>
    </source>
</evidence>